<dbReference type="AlphaFoldDB" id="A0A9P5U6C4"/>
<comment type="caution">
    <text evidence="2">The sequence shown here is derived from an EMBL/GenBank/DDBJ whole genome shotgun (WGS) entry which is preliminary data.</text>
</comment>
<evidence type="ECO:0000313" key="2">
    <source>
        <dbReference type="EMBL" id="KAF9067594.1"/>
    </source>
</evidence>
<evidence type="ECO:0000313" key="3">
    <source>
        <dbReference type="Proteomes" id="UP000772434"/>
    </source>
</evidence>
<sequence>MSSTNVSAATNMPMTAQPQAAQAMNTSNAPSTPSCQDVEHGACKHKHNTGSLVSRIRGAGAGKDCFIGLIGCFLCFECCEGCCHCVGDIICCPCEMCC</sequence>
<protein>
    <submittedName>
        <fullName evidence="2">Uncharacterized protein</fullName>
    </submittedName>
</protein>
<name>A0A9P5U6C4_9AGAR</name>
<proteinExistence type="predicted"/>
<dbReference type="OrthoDB" id="3261439at2759"/>
<dbReference type="Proteomes" id="UP000772434">
    <property type="component" value="Unassembled WGS sequence"/>
</dbReference>
<dbReference type="EMBL" id="JADNRY010000071">
    <property type="protein sequence ID" value="KAF9067594.1"/>
    <property type="molecule type" value="Genomic_DNA"/>
</dbReference>
<feature type="region of interest" description="Disordered" evidence="1">
    <location>
        <begin position="1"/>
        <end position="40"/>
    </location>
</feature>
<organism evidence="2 3">
    <name type="scientific">Rhodocollybia butyracea</name>
    <dbReference type="NCBI Taxonomy" id="206335"/>
    <lineage>
        <taxon>Eukaryota</taxon>
        <taxon>Fungi</taxon>
        <taxon>Dikarya</taxon>
        <taxon>Basidiomycota</taxon>
        <taxon>Agaricomycotina</taxon>
        <taxon>Agaricomycetes</taxon>
        <taxon>Agaricomycetidae</taxon>
        <taxon>Agaricales</taxon>
        <taxon>Marasmiineae</taxon>
        <taxon>Omphalotaceae</taxon>
        <taxon>Rhodocollybia</taxon>
    </lineage>
</organism>
<keyword evidence="3" id="KW-1185">Reference proteome</keyword>
<evidence type="ECO:0000256" key="1">
    <source>
        <dbReference type="SAM" id="MobiDB-lite"/>
    </source>
</evidence>
<accession>A0A9P5U6C4</accession>
<reference evidence="2" key="1">
    <citation type="submission" date="2020-11" db="EMBL/GenBank/DDBJ databases">
        <authorList>
            <consortium name="DOE Joint Genome Institute"/>
            <person name="Ahrendt S."/>
            <person name="Riley R."/>
            <person name="Andreopoulos W."/>
            <person name="Labutti K."/>
            <person name="Pangilinan J."/>
            <person name="Ruiz-Duenas F.J."/>
            <person name="Barrasa J.M."/>
            <person name="Sanchez-Garcia M."/>
            <person name="Camarero S."/>
            <person name="Miyauchi S."/>
            <person name="Serrano A."/>
            <person name="Linde D."/>
            <person name="Babiker R."/>
            <person name="Drula E."/>
            <person name="Ayuso-Fernandez I."/>
            <person name="Pacheco R."/>
            <person name="Padilla G."/>
            <person name="Ferreira P."/>
            <person name="Barriuso J."/>
            <person name="Kellner H."/>
            <person name="Castanera R."/>
            <person name="Alfaro M."/>
            <person name="Ramirez L."/>
            <person name="Pisabarro A.G."/>
            <person name="Kuo A."/>
            <person name="Tritt A."/>
            <person name="Lipzen A."/>
            <person name="He G."/>
            <person name="Yan M."/>
            <person name="Ng V."/>
            <person name="Cullen D."/>
            <person name="Martin F."/>
            <person name="Rosso M.-N."/>
            <person name="Henrissat B."/>
            <person name="Hibbett D."/>
            <person name="Martinez A.T."/>
            <person name="Grigoriev I.V."/>
        </authorList>
    </citation>
    <scope>NUCLEOTIDE SEQUENCE</scope>
    <source>
        <strain evidence="2">AH 40177</strain>
    </source>
</reference>
<gene>
    <name evidence="2" type="ORF">BDP27DRAFT_905018</name>
</gene>
<feature type="compositionally biased region" description="Low complexity" evidence="1">
    <location>
        <begin position="11"/>
        <end position="26"/>
    </location>
</feature>
<feature type="compositionally biased region" description="Polar residues" evidence="1">
    <location>
        <begin position="1"/>
        <end position="10"/>
    </location>
</feature>